<sequence length="636" mass="69337">MGLEKALSPWKCFIRAVQLSGLALLSAGWSPPPRPLSTNVSHQVLTGQSQQMSALYDARSRTRGDRLSIELDLSDDTQYGFVLNRLHAAGKNERNSPELFNKLARLRRRALSRGNGQPAAAALPEQPIWCDHYLIVKPPVPSNDGKSMRYEPYVHVSCQGGATYVYADIVAYETNQTETQSRLVASNAGEEYGGGTNFIDVGTVATVHVADGRLLRLESIALAVDDVTGRDVSTYTVARTSVALREEGGFTLLHPRENVPNNTADIVLCQLRGGADCDYAVAGYSNGVLMAYPPTPTGVAASRTDAPGVLNPADYWEFSAPFNNRRLYIPVRTEIKAGSRNYLQCKVDSYTYGRIRLHTDTGVVCSNTVDFKSLLPVGNYAATFNHLADTSYSINQNDPEDCGVNKVLNRATTFTITIMGKARCTSAEGVDYLEPFYKSQAIDGRELTTQRLFFRNSCMAEGTRIQLAGGRVVPVEQVKLGDKVLAGAGRAVLTVTDVARGNELAPFVHLRDSLGHQVMLTEMHPIVTAKGQVVAARDLKVRDQVRTDKGVASLTAVKRVPVKGKRVFNLKLGTAEELAGVDALGQTMFAGGFLVGDMAMQEELERPANEPAADVLARLPKAWHQDYLNARRRSAE</sequence>
<dbReference type="GO" id="GO:0016539">
    <property type="term" value="P:intein-mediated protein splicing"/>
    <property type="evidence" value="ECO:0007669"/>
    <property type="project" value="InterPro"/>
</dbReference>
<protein>
    <recommendedName>
        <fullName evidence="3">Hint domain-containing protein</fullName>
    </recommendedName>
</protein>
<dbReference type="PROSITE" id="PS50817">
    <property type="entry name" value="INTEIN_N_TER"/>
    <property type="match status" value="1"/>
</dbReference>
<evidence type="ECO:0000313" key="1">
    <source>
        <dbReference type="EMBL" id="EPX56192.1"/>
    </source>
</evidence>
<dbReference type="RefSeq" id="WP_002629873.1">
    <property type="nucleotide sequence ID" value="NZ_ANAH02000066.1"/>
</dbReference>
<dbReference type="InterPro" id="IPR036844">
    <property type="entry name" value="Hint_dom_sf"/>
</dbReference>
<proteinExistence type="predicted"/>
<evidence type="ECO:0000313" key="2">
    <source>
        <dbReference type="Proteomes" id="UP000011682"/>
    </source>
</evidence>
<reference evidence="1" key="1">
    <citation type="submission" date="2013-05" db="EMBL/GenBank/DDBJ databases">
        <title>Genome assembly of Cystobacter fuscus DSM 2262.</title>
        <authorList>
            <person name="Sharma G."/>
            <person name="Khatri I."/>
            <person name="Kaur C."/>
            <person name="Mayilraj S."/>
            <person name="Subramanian S."/>
        </authorList>
    </citation>
    <scope>NUCLEOTIDE SEQUENCE [LARGE SCALE GENOMIC DNA]</scope>
    <source>
        <strain evidence="1">DSM 2262</strain>
    </source>
</reference>
<keyword evidence="2" id="KW-1185">Reference proteome</keyword>
<dbReference type="Proteomes" id="UP000011682">
    <property type="component" value="Unassembled WGS sequence"/>
</dbReference>
<name>S9P1Q8_CYSF2</name>
<dbReference type="eggNOG" id="COG1372">
    <property type="taxonomic scope" value="Bacteria"/>
</dbReference>
<accession>S9P1Q8</accession>
<gene>
    <name evidence="1" type="ORF">D187_007534</name>
</gene>
<dbReference type="SUPFAM" id="SSF51294">
    <property type="entry name" value="Hedgehog/intein (Hint) domain"/>
    <property type="match status" value="1"/>
</dbReference>
<dbReference type="OrthoDB" id="5521784at2"/>
<organism evidence="1 2">
    <name type="scientific">Cystobacter fuscus (strain ATCC 25194 / DSM 2262 / NBRC 100088 / M29)</name>
    <dbReference type="NCBI Taxonomy" id="1242864"/>
    <lineage>
        <taxon>Bacteria</taxon>
        <taxon>Pseudomonadati</taxon>
        <taxon>Myxococcota</taxon>
        <taxon>Myxococcia</taxon>
        <taxon>Myxococcales</taxon>
        <taxon>Cystobacterineae</taxon>
        <taxon>Archangiaceae</taxon>
        <taxon>Cystobacter</taxon>
    </lineage>
</organism>
<comment type="caution">
    <text evidence="1">The sequence shown here is derived from an EMBL/GenBank/DDBJ whole genome shotgun (WGS) entry which is preliminary data.</text>
</comment>
<evidence type="ECO:0008006" key="3">
    <source>
        <dbReference type="Google" id="ProtNLM"/>
    </source>
</evidence>
<dbReference type="InterPro" id="IPR006141">
    <property type="entry name" value="Intein_N"/>
</dbReference>
<dbReference type="EMBL" id="ANAH02000066">
    <property type="protein sequence ID" value="EPX56192.1"/>
    <property type="molecule type" value="Genomic_DNA"/>
</dbReference>
<dbReference type="AlphaFoldDB" id="S9P1Q8"/>
<dbReference type="CDD" id="cd00081">
    <property type="entry name" value="Hint"/>
    <property type="match status" value="1"/>
</dbReference>
<dbReference type="Gene3D" id="2.170.16.10">
    <property type="entry name" value="Hedgehog/Intein (Hint) domain"/>
    <property type="match status" value="1"/>
</dbReference>